<gene>
    <name evidence="1" type="ORF">S03H2_17993</name>
</gene>
<dbReference type="AlphaFoldDB" id="X1ERZ5"/>
<sequence>MNYDCHKGILIYSDRTGSYEGIEFVIEPDNESVLSAMEVYEGTFNKAYEGVKQTAKTGDIIKFNNGIGFDDNGNILYTNVKLHKDSLPSILPREIKQIKNEFYLIPNWQCGYCYYQGLSCKPNMSKNKIAEIKDDKLKIRKGYLEYED</sequence>
<reference evidence="1" key="1">
    <citation type="journal article" date="2014" name="Front. Microbiol.">
        <title>High frequency of phylogenetically diverse reductive dehalogenase-homologous genes in deep subseafloor sedimentary metagenomes.</title>
        <authorList>
            <person name="Kawai M."/>
            <person name="Futagami T."/>
            <person name="Toyoda A."/>
            <person name="Takaki Y."/>
            <person name="Nishi S."/>
            <person name="Hori S."/>
            <person name="Arai W."/>
            <person name="Tsubouchi T."/>
            <person name="Morono Y."/>
            <person name="Uchiyama I."/>
            <person name="Ito T."/>
            <person name="Fujiyama A."/>
            <person name="Inagaki F."/>
            <person name="Takami H."/>
        </authorList>
    </citation>
    <scope>NUCLEOTIDE SEQUENCE</scope>
    <source>
        <strain evidence="1">Expedition CK06-06</strain>
    </source>
</reference>
<dbReference type="EMBL" id="BARU01009309">
    <property type="protein sequence ID" value="GAH35352.1"/>
    <property type="molecule type" value="Genomic_DNA"/>
</dbReference>
<organism evidence="1">
    <name type="scientific">marine sediment metagenome</name>
    <dbReference type="NCBI Taxonomy" id="412755"/>
    <lineage>
        <taxon>unclassified sequences</taxon>
        <taxon>metagenomes</taxon>
        <taxon>ecological metagenomes</taxon>
    </lineage>
</organism>
<evidence type="ECO:0000313" key="1">
    <source>
        <dbReference type="EMBL" id="GAH35352.1"/>
    </source>
</evidence>
<proteinExistence type="predicted"/>
<feature type="non-terminal residue" evidence="1">
    <location>
        <position position="148"/>
    </location>
</feature>
<name>X1ERZ5_9ZZZZ</name>
<accession>X1ERZ5</accession>
<protein>
    <submittedName>
        <fullName evidence="1">Uncharacterized protein</fullName>
    </submittedName>
</protein>
<comment type="caution">
    <text evidence="1">The sequence shown here is derived from an EMBL/GenBank/DDBJ whole genome shotgun (WGS) entry which is preliminary data.</text>
</comment>